<name>A0A9W7AIA0_9STRA</name>
<gene>
    <name evidence="2" type="ORF">TL16_g05880</name>
</gene>
<dbReference type="Proteomes" id="UP001162640">
    <property type="component" value="Unassembled WGS sequence"/>
</dbReference>
<evidence type="ECO:0000256" key="1">
    <source>
        <dbReference type="SAM" id="MobiDB-lite"/>
    </source>
</evidence>
<feature type="compositionally biased region" description="Basic and acidic residues" evidence="1">
    <location>
        <begin position="171"/>
        <end position="210"/>
    </location>
</feature>
<proteinExistence type="predicted"/>
<accession>A0A9W7AIA0</accession>
<dbReference type="Pfam" id="PF06273">
    <property type="entry name" value="eIF-4B"/>
    <property type="match status" value="1"/>
</dbReference>
<feature type="region of interest" description="Disordered" evidence="1">
    <location>
        <begin position="168"/>
        <end position="309"/>
    </location>
</feature>
<feature type="compositionally biased region" description="Low complexity" evidence="1">
    <location>
        <begin position="65"/>
        <end position="79"/>
    </location>
</feature>
<feature type="compositionally biased region" description="Basic residues" evidence="1">
    <location>
        <begin position="292"/>
        <end position="309"/>
    </location>
</feature>
<feature type="region of interest" description="Disordered" evidence="1">
    <location>
        <begin position="16"/>
        <end position="86"/>
    </location>
</feature>
<organism evidence="2 3">
    <name type="scientific">Triparma laevis f. inornata</name>
    <dbReference type="NCBI Taxonomy" id="1714386"/>
    <lineage>
        <taxon>Eukaryota</taxon>
        <taxon>Sar</taxon>
        <taxon>Stramenopiles</taxon>
        <taxon>Ochrophyta</taxon>
        <taxon>Bolidophyceae</taxon>
        <taxon>Parmales</taxon>
        <taxon>Triparmaceae</taxon>
        <taxon>Triparma</taxon>
    </lineage>
</organism>
<feature type="region of interest" description="Disordered" evidence="1">
    <location>
        <begin position="136"/>
        <end position="155"/>
    </location>
</feature>
<dbReference type="InterPro" id="IPR010433">
    <property type="entry name" value="EIF-4B_pln"/>
</dbReference>
<feature type="compositionally biased region" description="Polar residues" evidence="1">
    <location>
        <begin position="16"/>
        <end position="37"/>
    </location>
</feature>
<feature type="compositionally biased region" description="Gly residues" evidence="1">
    <location>
        <begin position="211"/>
        <end position="220"/>
    </location>
</feature>
<dbReference type="EMBL" id="BLQM01000174">
    <property type="protein sequence ID" value="GMH72299.1"/>
    <property type="molecule type" value="Genomic_DNA"/>
</dbReference>
<sequence length="309" mass="33738">MRIKITINFSSSRVSSRYNRPFSTTPTQTQFIMSSFTDAPPSDSAPPSSAPSQRPRLKLAPRTKPPSTNQPSSSSTSSSIFGGARSREEILASKGIDLKKQEEALEKKAAVVKLTKDQEEEAEACRSELAYAEKELREANEKELPEGDKRSKMEAKKTELADLLAKFAEVNLKKTKETEAEIQEKLKEGKPRFERPSERRRRQEEERLAKEGGGGGGSPGRGNRDRSDSGGGGYGGGGGGYSSGGGRRQNNGGGSGSYERRDDDGAFSNFGGRDRGNNGNRDRGNSGEGRRLKTLVKHPTKHTHKYLNK</sequence>
<reference evidence="3" key="1">
    <citation type="journal article" date="2023" name="Commun. Biol.">
        <title>Genome analysis of Parmales, the sister group of diatoms, reveals the evolutionary specialization of diatoms from phago-mixotrophs to photoautotrophs.</title>
        <authorList>
            <person name="Ban H."/>
            <person name="Sato S."/>
            <person name="Yoshikawa S."/>
            <person name="Yamada K."/>
            <person name="Nakamura Y."/>
            <person name="Ichinomiya M."/>
            <person name="Sato N."/>
            <person name="Blanc-Mathieu R."/>
            <person name="Endo H."/>
            <person name="Kuwata A."/>
            <person name="Ogata H."/>
        </authorList>
    </citation>
    <scope>NUCLEOTIDE SEQUENCE [LARGE SCALE GENOMIC DNA]</scope>
</reference>
<dbReference type="GO" id="GO:0003743">
    <property type="term" value="F:translation initiation factor activity"/>
    <property type="evidence" value="ECO:0007669"/>
    <property type="project" value="InterPro"/>
</dbReference>
<evidence type="ECO:0000313" key="3">
    <source>
        <dbReference type="Proteomes" id="UP001162640"/>
    </source>
</evidence>
<evidence type="ECO:0000313" key="2">
    <source>
        <dbReference type="EMBL" id="GMH72299.1"/>
    </source>
</evidence>
<comment type="caution">
    <text evidence="2">The sequence shown here is derived from an EMBL/GenBank/DDBJ whole genome shotgun (WGS) entry which is preliminary data.</text>
</comment>
<protein>
    <submittedName>
        <fullName evidence="2">Uncharacterized protein</fullName>
    </submittedName>
</protein>
<feature type="compositionally biased region" description="Low complexity" evidence="1">
    <location>
        <begin position="38"/>
        <end position="52"/>
    </location>
</feature>
<feature type="compositionally biased region" description="Basic and acidic residues" evidence="1">
    <location>
        <begin position="272"/>
        <end position="291"/>
    </location>
</feature>
<feature type="compositionally biased region" description="Gly residues" evidence="1">
    <location>
        <begin position="229"/>
        <end position="256"/>
    </location>
</feature>
<dbReference type="AlphaFoldDB" id="A0A9W7AIA0"/>